<reference evidence="2 3" key="1">
    <citation type="journal article" date="2018" name="Syst. Appl. Microbiol.">
        <title>Ereboglobus luteus gen. nov. sp. nov. from cockroach guts, and new insights into the oxygen relationship of the genera Opitutus and Didymococcus (Verrucomicrobia: Opitutaceae).</title>
        <authorList>
            <person name="Tegtmeier D."/>
            <person name="Belitz A."/>
            <person name="Radek R."/>
            <person name="Heimerl T."/>
            <person name="Brune A."/>
        </authorList>
    </citation>
    <scope>NUCLEOTIDE SEQUENCE [LARGE SCALE GENOMIC DNA]</scope>
    <source>
        <strain evidence="2 3">Ho45</strain>
    </source>
</reference>
<dbReference type="EMBL" id="CP023004">
    <property type="protein sequence ID" value="AWI08197.1"/>
    <property type="molecule type" value="Genomic_DNA"/>
</dbReference>
<feature type="domain" description="3-keto-alpha-glucoside-1,2-lyase/3-keto-2-hydroxy-glucal hydratase" evidence="1">
    <location>
        <begin position="181"/>
        <end position="296"/>
    </location>
</feature>
<protein>
    <recommendedName>
        <fullName evidence="1">3-keto-alpha-glucoside-1,2-lyase/3-keto-2-hydroxy-glucal hydratase domain-containing protein</fullName>
    </recommendedName>
</protein>
<name>A0A2U8E015_9BACT</name>
<evidence type="ECO:0000313" key="3">
    <source>
        <dbReference type="Proteomes" id="UP000244896"/>
    </source>
</evidence>
<dbReference type="Gene3D" id="2.60.120.560">
    <property type="entry name" value="Exo-inulinase, domain 1"/>
    <property type="match status" value="1"/>
</dbReference>
<dbReference type="Proteomes" id="UP000244896">
    <property type="component" value="Chromosome"/>
</dbReference>
<dbReference type="GO" id="GO:0016787">
    <property type="term" value="F:hydrolase activity"/>
    <property type="evidence" value="ECO:0007669"/>
    <property type="project" value="InterPro"/>
</dbReference>
<accession>A0A2U8E015</accession>
<sequence>MRLLRLFAAIQVNIMRFLPLIVLSCCLSSIGLAAPEKFVPTKHDPFVGDWLPKNPGDHVAQVFATGDNAYQANILLAFDDESSAEPVAVLRGTRPDEKSPVSLNGGDWTSALRPDCCGSPQMEIVNSKTGEKIRLAQYMRPNPRLQVKPPKGANTRMVFTNRMRDGVRTLDSAILVSETIAGKNVRAHIEFRLLSDQSAAAVTLWKDKWIALPASYGRAGAAPACGALGDTPPTIRAERAILEWQALDIETRDDRATIFLNGVRIHDSVKIAESTTPAPLKIETRGAPIELRNAWISTE</sequence>
<dbReference type="AlphaFoldDB" id="A0A2U8E015"/>
<gene>
    <name evidence="2" type="ORF">CKA38_01990</name>
</gene>
<dbReference type="InterPro" id="IPR010496">
    <property type="entry name" value="AL/BT2_dom"/>
</dbReference>
<dbReference type="KEGG" id="elut:CKA38_01990"/>
<keyword evidence="3" id="KW-1185">Reference proteome</keyword>
<proteinExistence type="predicted"/>
<evidence type="ECO:0000313" key="2">
    <source>
        <dbReference type="EMBL" id="AWI08197.1"/>
    </source>
</evidence>
<dbReference type="Pfam" id="PF06439">
    <property type="entry name" value="3keto-disac_hyd"/>
    <property type="match status" value="1"/>
</dbReference>
<organism evidence="2 3">
    <name type="scientific">Ereboglobus luteus</name>
    <dbReference type="NCBI Taxonomy" id="1796921"/>
    <lineage>
        <taxon>Bacteria</taxon>
        <taxon>Pseudomonadati</taxon>
        <taxon>Verrucomicrobiota</taxon>
        <taxon>Opitutia</taxon>
        <taxon>Opitutales</taxon>
        <taxon>Opitutaceae</taxon>
        <taxon>Ereboglobus</taxon>
    </lineage>
</organism>
<evidence type="ECO:0000259" key="1">
    <source>
        <dbReference type="Pfam" id="PF06439"/>
    </source>
</evidence>